<dbReference type="AlphaFoldDB" id="A0A7J6TGE2"/>
<comment type="caution">
    <text evidence="1">The sequence shown here is derived from an EMBL/GenBank/DDBJ whole genome shotgun (WGS) entry which is preliminary data.</text>
</comment>
<gene>
    <name evidence="1" type="ORF">FOZ63_006734</name>
</gene>
<feature type="non-terminal residue" evidence="1">
    <location>
        <position position="1"/>
    </location>
</feature>
<dbReference type="EMBL" id="JABANO010011471">
    <property type="protein sequence ID" value="KAF4743430.1"/>
    <property type="molecule type" value="Genomic_DNA"/>
</dbReference>
<dbReference type="Proteomes" id="UP000553632">
    <property type="component" value="Unassembled WGS sequence"/>
</dbReference>
<keyword evidence="2" id="KW-1185">Reference proteome</keyword>
<protein>
    <submittedName>
        <fullName evidence="1">Uncharacterized protein</fullName>
    </submittedName>
</protein>
<name>A0A7J6TGE2_PEROL</name>
<evidence type="ECO:0000313" key="2">
    <source>
        <dbReference type="Proteomes" id="UP000553632"/>
    </source>
</evidence>
<evidence type="ECO:0000313" key="1">
    <source>
        <dbReference type="EMBL" id="KAF4743430.1"/>
    </source>
</evidence>
<sequence>MSSLHGSYETSLGLPSKVVARSNCDQLSVTGRHRFRYFRRPLVGGLSVNPVISTEVDDAGLPWMAPRAMPTSTVLATENSNTRANAV</sequence>
<proteinExistence type="predicted"/>
<organism evidence="1 2">
    <name type="scientific">Perkinsus olseni</name>
    <name type="common">Perkinsus atlanticus</name>
    <dbReference type="NCBI Taxonomy" id="32597"/>
    <lineage>
        <taxon>Eukaryota</taxon>
        <taxon>Sar</taxon>
        <taxon>Alveolata</taxon>
        <taxon>Perkinsozoa</taxon>
        <taxon>Perkinsea</taxon>
        <taxon>Perkinsida</taxon>
        <taxon>Perkinsidae</taxon>
        <taxon>Perkinsus</taxon>
    </lineage>
</organism>
<accession>A0A7J6TGE2</accession>
<reference evidence="1 2" key="1">
    <citation type="submission" date="2020-04" db="EMBL/GenBank/DDBJ databases">
        <title>Perkinsus olseni comparative genomics.</title>
        <authorList>
            <person name="Bogema D.R."/>
        </authorList>
    </citation>
    <scope>NUCLEOTIDE SEQUENCE [LARGE SCALE GENOMIC DNA]</scope>
    <source>
        <strain evidence="1 2">ATCC PRA-207</strain>
    </source>
</reference>